<evidence type="ECO:0000313" key="3">
    <source>
        <dbReference type="Proteomes" id="UP000651050"/>
    </source>
</evidence>
<dbReference type="Pfam" id="PF11903">
    <property type="entry name" value="ParD_like"/>
    <property type="match status" value="1"/>
</dbReference>
<feature type="compositionally biased region" description="Basic residues" evidence="1">
    <location>
        <begin position="112"/>
        <end position="122"/>
    </location>
</feature>
<keyword evidence="3" id="KW-1185">Reference proteome</keyword>
<evidence type="ECO:0000256" key="1">
    <source>
        <dbReference type="SAM" id="MobiDB-lite"/>
    </source>
</evidence>
<dbReference type="InterPro" id="IPR021831">
    <property type="entry name" value="ParD-like"/>
</dbReference>
<organism evidence="2 3">
    <name type="scientific">Caenimonas aquaedulcis</name>
    <dbReference type="NCBI Taxonomy" id="2793270"/>
    <lineage>
        <taxon>Bacteria</taxon>
        <taxon>Pseudomonadati</taxon>
        <taxon>Pseudomonadota</taxon>
        <taxon>Betaproteobacteria</taxon>
        <taxon>Burkholderiales</taxon>
        <taxon>Comamonadaceae</taxon>
        <taxon>Caenimonas</taxon>
    </lineage>
</organism>
<evidence type="ECO:0000313" key="2">
    <source>
        <dbReference type="EMBL" id="MBG9388958.1"/>
    </source>
</evidence>
<evidence type="ECO:0008006" key="4">
    <source>
        <dbReference type="Google" id="ProtNLM"/>
    </source>
</evidence>
<gene>
    <name evidence="2" type="ORF">I5803_13065</name>
</gene>
<reference evidence="2" key="1">
    <citation type="submission" date="2020-11" db="EMBL/GenBank/DDBJ databases">
        <title>Bacterial whole genome sequence for Caenimonas sp. DR4.4.</title>
        <authorList>
            <person name="Le V."/>
            <person name="Ko S.-R."/>
            <person name="Ahn C.-Y."/>
            <person name="Oh H.-M."/>
        </authorList>
    </citation>
    <scope>NUCLEOTIDE SEQUENCE</scope>
    <source>
        <strain evidence="2">DR4.4</strain>
    </source>
</reference>
<dbReference type="AlphaFoldDB" id="A0A931H5S4"/>
<name>A0A931H5S4_9BURK</name>
<proteinExistence type="predicted"/>
<dbReference type="EMBL" id="JADWYS010000001">
    <property type="protein sequence ID" value="MBG9388958.1"/>
    <property type="molecule type" value="Genomic_DNA"/>
</dbReference>
<dbReference type="RefSeq" id="WP_196986779.1">
    <property type="nucleotide sequence ID" value="NZ_JADWYS010000001.1"/>
</dbReference>
<dbReference type="Proteomes" id="UP000651050">
    <property type="component" value="Unassembled WGS sequence"/>
</dbReference>
<comment type="caution">
    <text evidence="2">The sequence shown here is derived from an EMBL/GenBank/DDBJ whole genome shotgun (WGS) entry which is preliminary data.</text>
</comment>
<feature type="region of interest" description="Disordered" evidence="1">
    <location>
        <begin position="98"/>
        <end position="122"/>
    </location>
</feature>
<accession>A0A931H5S4</accession>
<protein>
    <recommendedName>
        <fullName evidence="4">ParD-like antitoxin of type II toxin-antitoxin system</fullName>
    </recommendedName>
</protein>
<sequence length="122" mass="12809">MSDSPPAFISVKLSAGIVGQAREAAHTMRRSVASQIEYWATLGKALEAAGLTTSDSHALIARQERATYHVTPPAAPKVSMELEDLQAHVLALAKSGALSARAEDAVAANKTRGTRSKSRKAA</sequence>